<evidence type="ECO:0000313" key="2">
    <source>
        <dbReference type="EMBL" id="BDN81617.1"/>
    </source>
</evidence>
<dbReference type="Proteomes" id="UP001058626">
    <property type="component" value="Chromosome"/>
</dbReference>
<accession>A0A9N7LQT6</accession>
<name>A0A9N7LQT6_9MYCO</name>
<sequence>MSFVIAVPDFIGSAATELTGIGSTLSAANAAAAIPTTEILAAAEDEISTAIAALFAGHAQAYQAASAQAAEFGNRFVQALTSGAGAYSSAEAASAASIADPLLAAINAPALALTGRPLIGNGANGTPGTGADGAAGCSAMAAPAALARRDPGRTAGPAARPDCSGPGVPAVPAAAHRPATAAPAGPGACCWATPGPAGPAGTAIS</sequence>
<organism evidence="2 3">
    <name type="scientific">Mycobacterium pseudoshottsii</name>
    <dbReference type="NCBI Taxonomy" id="265949"/>
    <lineage>
        <taxon>Bacteria</taxon>
        <taxon>Bacillati</taxon>
        <taxon>Actinomycetota</taxon>
        <taxon>Actinomycetes</taxon>
        <taxon>Mycobacteriales</taxon>
        <taxon>Mycobacteriaceae</taxon>
        <taxon>Mycobacterium</taxon>
        <taxon>Mycobacterium ulcerans group</taxon>
    </lineage>
</organism>
<dbReference type="AlphaFoldDB" id="A0A9N7LQT6"/>
<gene>
    <name evidence="2" type="ORF">NJB1907Z4_C18320</name>
</gene>
<evidence type="ECO:0000259" key="1">
    <source>
        <dbReference type="Pfam" id="PF00934"/>
    </source>
</evidence>
<feature type="domain" description="PE" evidence="1">
    <location>
        <begin position="4"/>
        <end position="93"/>
    </location>
</feature>
<evidence type="ECO:0000313" key="3">
    <source>
        <dbReference type="Proteomes" id="UP001058626"/>
    </source>
</evidence>
<dbReference type="SUPFAM" id="SSF140459">
    <property type="entry name" value="PE/PPE dimer-like"/>
    <property type="match status" value="1"/>
</dbReference>
<protein>
    <recommendedName>
        <fullName evidence="1">PE domain-containing protein</fullName>
    </recommendedName>
</protein>
<dbReference type="InterPro" id="IPR038332">
    <property type="entry name" value="PPE_sf"/>
</dbReference>
<reference evidence="2" key="1">
    <citation type="submission" date="2022-06" db="EMBL/GenBank/DDBJ databases">
        <title>Complete genome sequence of Mycobacterium pseudoshottsii NJB1907-Z4.</title>
        <authorList>
            <person name="Komine T."/>
            <person name="Fukano H."/>
            <person name="Wada S."/>
        </authorList>
    </citation>
    <scope>NUCLEOTIDE SEQUENCE</scope>
    <source>
        <strain evidence="2">NJB1907-Z4</strain>
    </source>
</reference>
<proteinExistence type="predicted"/>
<dbReference type="Gene3D" id="1.10.287.850">
    <property type="entry name" value="HP0062-like domain"/>
    <property type="match status" value="1"/>
</dbReference>
<dbReference type="EMBL" id="AP026367">
    <property type="protein sequence ID" value="BDN81617.1"/>
    <property type="molecule type" value="Genomic_DNA"/>
</dbReference>
<keyword evidence="3" id="KW-1185">Reference proteome</keyword>
<dbReference type="Pfam" id="PF00934">
    <property type="entry name" value="PE"/>
    <property type="match status" value="1"/>
</dbReference>
<dbReference type="InterPro" id="IPR000084">
    <property type="entry name" value="PE-PGRS_N"/>
</dbReference>